<evidence type="ECO:0000313" key="3">
    <source>
        <dbReference type="EMBL" id="MCY9519116.1"/>
    </source>
</evidence>
<comment type="caution">
    <text evidence="3">The sequence shown here is derived from an EMBL/GenBank/DDBJ whole genome shotgun (WGS) entry which is preliminary data.</text>
</comment>
<evidence type="ECO:0000259" key="2">
    <source>
        <dbReference type="Pfam" id="PF13786"/>
    </source>
</evidence>
<keyword evidence="1" id="KW-0472">Membrane</keyword>
<feature type="domain" description="DUF4179" evidence="2">
    <location>
        <begin position="61"/>
        <end position="129"/>
    </location>
</feature>
<evidence type="ECO:0000313" key="4">
    <source>
        <dbReference type="Proteomes" id="UP001207626"/>
    </source>
</evidence>
<reference evidence="3 4" key="1">
    <citation type="submission" date="2022-05" db="EMBL/GenBank/DDBJ databases">
        <title>Genome Sequencing of Bee-Associated Microbes.</title>
        <authorList>
            <person name="Dunlap C."/>
        </authorList>
    </citation>
    <scope>NUCLEOTIDE SEQUENCE [LARGE SCALE GENOMIC DNA]</scope>
    <source>
        <strain evidence="3 4">NRRL NRS-1438</strain>
    </source>
</reference>
<dbReference type="Proteomes" id="UP001207626">
    <property type="component" value="Unassembled WGS sequence"/>
</dbReference>
<dbReference type="EMBL" id="JAMDLW010000005">
    <property type="protein sequence ID" value="MCY9519116.1"/>
    <property type="molecule type" value="Genomic_DNA"/>
</dbReference>
<sequence>MNKETHEEKALARQLGDEVRHTYPDFDAMWVRMEAARQEQEATGSARRKMFPRGRRLAVLSAVALVLIATPVLASMSGQWDFTYRPGLKSALNRGFGQTIDKSVRSGGVTFTVDSAMSDDNGTTLLYSLDLGDKEPREWRFSELELRKADGEQIVQINDIQTMRMNWKKGYYSHAWDKENKRYNGFFETAWTFDGNETELQLIVRGLQAYDYERTALALDLSQTGVQTFPIQAGGIDTVNIQISREAGGKVLLKSSFTYTDERTASMDLPEIRVKKDGKSIKRAGIRYDPVQGEHGDWTTQELYQLDDIHQQGVTFELAYMAPGQKIDGEWNVGTLRLSKEKALNASATRSLDVPFRTTDGDAAVRKLFIRPTGIRVEIEHKKAYGRLPYKKVYLSVGGRKLEGEARIEEDTGTESYPYTQSYLFEAPPDLRLTPDMPMELLLQYEVEQNWHYDQPVMLKNISGEKQTLTMNVGGYPVEWTYYTKNGDLYVESESADKRFGGINQTYYGQGNQRIPGQVIFDSMTGAGFDDSLNKRVDVYPGFEGTEAELYIYMYFVRHPERELTLKLQ</sequence>
<dbReference type="Pfam" id="PF13786">
    <property type="entry name" value="DUF4179"/>
    <property type="match status" value="1"/>
</dbReference>
<evidence type="ECO:0000256" key="1">
    <source>
        <dbReference type="SAM" id="Phobius"/>
    </source>
</evidence>
<name>A0ABT4DPF6_9BACL</name>
<feature type="transmembrane region" description="Helical" evidence="1">
    <location>
        <begin position="57"/>
        <end position="76"/>
    </location>
</feature>
<protein>
    <submittedName>
        <fullName evidence="3">DUF4179 domain-containing protein</fullName>
    </submittedName>
</protein>
<accession>A0ABT4DPF6</accession>
<proteinExistence type="predicted"/>
<keyword evidence="1" id="KW-0812">Transmembrane</keyword>
<dbReference type="InterPro" id="IPR025436">
    <property type="entry name" value="DUF4179"/>
</dbReference>
<keyword evidence="4" id="KW-1185">Reference proteome</keyword>
<organism evidence="3 4">
    <name type="scientific">Paenibacillus apiarius</name>
    <dbReference type="NCBI Taxonomy" id="46240"/>
    <lineage>
        <taxon>Bacteria</taxon>
        <taxon>Bacillati</taxon>
        <taxon>Bacillota</taxon>
        <taxon>Bacilli</taxon>
        <taxon>Bacillales</taxon>
        <taxon>Paenibacillaceae</taxon>
        <taxon>Paenibacillus</taxon>
    </lineage>
</organism>
<dbReference type="RefSeq" id="WP_087433228.1">
    <property type="nucleotide sequence ID" value="NZ_JAMDLV010000030.1"/>
</dbReference>
<keyword evidence="1" id="KW-1133">Transmembrane helix</keyword>
<gene>
    <name evidence="3" type="ORF">M5X09_05395</name>
</gene>